<dbReference type="GO" id="GO:0006364">
    <property type="term" value="P:rRNA processing"/>
    <property type="evidence" value="ECO:0007669"/>
    <property type="project" value="UniProtKB-UniRule"/>
</dbReference>
<comment type="function">
    <text evidence="1 6">Component of the RIX1 complex required for processing of ITS2 sequences from 35S pre-rRNA.</text>
</comment>
<evidence type="ECO:0000256" key="4">
    <source>
        <dbReference type="ARBA" id="ARBA00022737"/>
    </source>
</evidence>
<dbReference type="Pfam" id="PF00400">
    <property type="entry name" value="WD40"/>
    <property type="match status" value="2"/>
</dbReference>
<evidence type="ECO:0000256" key="6">
    <source>
        <dbReference type="RuleBase" id="RU369067"/>
    </source>
</evidence>
<evidence type="ECO:0000256" key="2">
    <source>
        <dbReference type="ARBA" id="ARBA00010143"/>
    </source>
</evidence>
<comment type="subcellular location">
    <subcellularLocation>
        <location evidence="6">Nucleus</location>
    </subcellularLocation>
</comment>
<sequence length="454" mass="49174">MLSEQFMTSIRAQPRTANTAIAKDVGIYLHTLHPSPKIDSNFKKSSTSVNALAANSTHIFAAQADKAVVHVYSRERGNQEALISFPERLHSLTLVADGLLVLGTAEGRVILWEVSTGRQVSTSAAHLQPVSCIAATSIHLLTGSDDSNINVWSIPQLLSFHANTDGPHEPIRSLSNHRAAITSLVMGHGASTSNICISASRDNSIIVWNYHTGDLLRTFLLSATPLCMALDPCDRAVYAGLEDGSLQMMELTHATSAINPLYDAHLQNTPVQVTLPAWSPPSEIGAVHCLGLSYDGTSLFSGHATGKISHWDTGRRAFLVELADLNAPVTNLVMQSPFPKTPRTKSINVVKPRMAEGNYTFTAQLNGTKGSSTFEKALEYQGFPDGMLERALLDLAGHVPTATATTTSSSASSSSSEEEKLRKENVELWKVINEQRALQKKTFEKYSQLKTDSV</sequence>
<comment type="subunit">
    <text evidence="6">Component of the RIX1 complex, composed of IPI1, RIX1/IPI2 and IPI3 in a 1:2:2 stoichiometry. The complex interacts (via RIX1) with MDN1 (via its hexameric AAA ATPase ring) and the pre-60S ribosome particles.</text>
</comment>
<accession>A0A8A3PAZ9</accession>
<dbReference type="OrthoDB" id="756370at2759"/>
<dbReference type="PANTHER" id="PTHR18763">
    <property type="entry name" value="WD-REPEAT PROTEIN 18"/>
    <property type="match status" value="1"/>
</dbReference>
<dbReference type="GO" id="GO:0006261">
    <property type="term" value="P:DNA-templated DNA replication"/>
    <property type="evidence" value="ECO:0007669"/>
    <property type="project" value="TreeGrafter"/>
</dbReference>
<evidence type="ECO:0000256" key="3">
    <source>
        <dbReference type="ARBA" id="ARBA00022574"/>
    </source>
</evidence>
<dbReference type="AlphaFoldDB" id="A0A8A3PAZ9"/>
<feature type="repeat" description="WD" evidence="5">
    <location>
        <begin position="174"/>
        <end position="218"/>
    </location>
</feature>
<keyword evidence="3 5" id="KW-0853">WD repeat</keyword>
<keyword evidence="4" id="KW-0677">Repeat</keyword>
<dbReference type="PANTHER" id="PTHR18763:SF0">
    <property type="entry name" value="WD REPEAT-CONTAINING PROTEIN 18"/>
    <property type="match status" value="1"/>
</dbReference>
<dbReference type="Proteomes" id="UP000672032">
    <property type="component" value="Chromosome 3"/>
</dbReference>
<evidence type="ECO:0000256" key="1">
    <source>
        <dbReference type="ARBA" id="ARBA00002355"/>
    </source>
</evidence>
<keyword evidence="8" id="KW-1185">Reference proteome</keyword>
<dbReference type="InterPro" id="IPR036322">
    <property type="entry name" value="WD40_repeat_dom_sf"/>
</dbReference>
<evidence type="ECO:0000313" key="7">
    <source>
        <dbReference type="EMBL" id="QSZ32281.1"/>
    </source>
</evidence>
<keyword evidence="6" id="KW-0698">rRNA processing</keyword>
<evidence type="ECO:0000256" key="5">
    <source>
        <dbReference type="PROSITE-ProRule" id="PRU00221"/>
    </source>
</evidence>
<comment type="similarity">
    <text evidence="2 6">Belongs to the WD repeat IPI3/WDR18 family.</text>
</comment>
<evidence type="ECO:0000313" key="8">
    <source>
        <dbReference type="Proteomes" id="UP000672032"/>
    </source>
</evidence>
<feature type="repeat" description="WD" evidence="5">
    <location>
        <begin position="123"/>
        <end position="154"/>
    </location>
</feature>
<dbReference type="InterPro" id="IPR015943">
    <property type="entry name" value="WD40/YVTN_repeat-like_dom_sf"/>
</dbReference>
<dbReference type="FunFam" id="2.130.10.10:FF:000982">
    <property type="entry name" value="Ribosomal assembly complex component Ipi3"/>
    <property type="match status" value="1"/>
</dbReference>
<dbReference type="PROSITE" id="PS50082">
    <property type="entry name" value="WD_REPEATS_2"/>
    <property type="match status" value="2"/>
</dbReference>
<dbReference type="SUPFAM" id="SSF50978">
    <property type="entry name" value="WD40 repeat-like"/>
    <property type="match status" value="1"/>
</dbReference>
<dbReference type="SMART" id="SM00320">
    <property type="entry name" value="WD40"/>
    <property type="match status" value="6"/>
</dbReference>
<dbReference type="EMBL" id="CP063407">
    <property type="protein sequence ID" value="QSZ32281.1"/>
    <property type="molecule type" value="Genomic_DNA"/>
</dbReference>
<protein>
    <recommendedName>
        <fullName evidence="6">Pre-rRNA-processing protein IPI3</fullName>
    </recommendedName>
</protein>
<gene>
    <name evidence="7" type="ORF">DSL72_001855</name>
</gene>
<dbReference type="GO" id="GO:0005656">
    <property type="term" value="C:nuclear pre-replicative complex"/>
    <property type="evidence" value="ECO:0007669"/>
    <property type="project" value="TreeGrafter"/>
</dbReference>
<proteinExistence type="inferred from homology"/>
<keyword evidence="6" id="KW-0539">Nucleus</keyword>
<dbReference type="InterPro" id="IPR045227">
    <property type="entry name" value="WDR18/Ipi3/RID3"/>
</dbReference>
<reference evidence="7" key="1">
    <citation type="submission" date="2020-10" db="EMBL/GenBank/DDBJ databases">
        <title>Genome Sequence of Monilinia vaccinii-corymbosi Sheds Light on Mummy Berry Disease Infection of Blueberry and Mating Type.</title>
        <authorList>
            <person name="Yow A.G."/>
            <person name="Zhang Y."/>
            <person name="Bansal K."/>
            <person name="Eacker S.M."/>
            <person name="Sullivan S."/>
            <person name="Liachko I."/>
            <person name="Cubeta M.A."/>
            <person name="Rollins J.A."/>
            <person name="Ashrafi H."/>
        </authorList>
    </citation>
    <scope>NUCLEOTIDE SEQUENCE</scope>
    <source>
        <strain evidence="7">RL-1</strain>
    </source>
</reference>
<name>A0A8A3PAZ9_9HELO</name>
<dbReference type="InterPro" id="IPR001680">
    <property type="entry name" value="WD40_rpt"/>
</dbReference>
<dbReference type="GO" id="GO:0120330">
    <property type="term" value="C:rixosome complex"/>
    <property type="evidence" value="ECO:0007669"/>
    <property type="project" value="UniProtKB-UniRule"/>
</dbReference>
<organism evidence="7 8">
    <name type="scientific">Monilinia vaccinii-corymbosi</name>
    <dbReference type="NCBI Taxonomy" id="61207"/>
    <lineage>
        <taxon>Eukaryota</taxon>
        <taxon>Fungi</taxon>
        <taxon>Dikarya</taxon>
        <taxon>Ascomycota</taxon>
        <taxon>Pezizomycotina</taxon>
        <taxon>Leotiomycetes</taxon>
        <taxon>Helotiales</taxon>
        <taxon>Sclerotiniaceae</taxon>
        <taxon>Monilinia</taxon>
    </lineage>
</organism>
<dbReference type="Gene3D" id="2.130.10.10">
    <property type="entry name" value="YVTN repeat-like/Quinoprotein amine dehydrogenase"/>
    <property type="match status" value="2"/>
</dbReference>
<dbReference type="FunFam" id="2.130.10.10:FF:000929">
    <property type="entry name" value="Ribosomal assembly complex component Ipi3"/>
    <property type="match status" value="1"/>
</dbReference>